<evidence type="ECO:0000259" key="1">
    <source>
        <dbReference type="SMART" id="SM00091"/>
    </source>
</evidence>
<keyword evidence="3" id="KW-1185">Reference proteome</keyword>
<dbReference type="AlphaFoldDB" id="G4TH42"/>
<evidence type="ECO:0000313" key="3">
    <source>
        <dbReference type="Proteomes" id="UP000007148"/>
    </source>
</evidence>
<dbReference type="HOGENOM" id="CLU_1012525_0_0_1"/>
<dbReference type="SMART" id="SM00091">
    <property type="entry name" value="PAS"/>
    <property type="match status" value="1"/>
</dbReference>
<accession>G4TH42</accession>
<dbReference type="Pfam" id="PF08447">
    <property type="entry name" value="PAS_3"/>
    <property type="match status" value="1"/>
</dbReference>
<dbReference type="Proteomes" id="UP000007148">
    <property type="component" value="Unassembled WGS sequence"/>
</dbReference>
<feature type="domain" description="PAS" evidence="1">
    <location>
        <begin position="17"/>
        <end position="83"/>
    </location>
</feature>
<dbReference type="STRING" id="1109443.G4TH42"/>
<dbReference type="EMBL" id="CAFZ01000089">
    <property type="protein sequence ID" value="CCA70646.1"/>
    <property type="molecule type" value="Genomic_DNA"/>
</dbReference>
<comment type="caution">
    <text evidence="2">The sequence shown here is derived from an EMBL/GenBank/DDBJ whole genome shotgun (WGS) entry which is preliminary data.</text>
</comment>
<dbReference type="InterPro" id="IPR013655">
    <property type="entry name" value="PAS_fold_3"/>
</dbReference>
<dbReference type="CDD" id="cd00130">
    <property type="entry name" value="PAS"/>
    <property type="match status" value="1"/>
</dbReference>
<protein>
    <recommendedName>
        <fullName evidence="1">PAS domain-containing protein</fullName>
    </recommendedName>
</protein>
<dbReference type="SUPFAM" id="SSF55785">
    <property type="entry name" value="PYP-like sensor domain (PAS domain)"/>
    <property type="match status" value="1"/>
</dbReference>
<organism evidence="2 3">
    <name type="scientific">Serendipita indica (strain DSM 11827)</name>
    <name type="common">Root endophyte fungus</name>
    <name type="synonym">Piriformospora indica</name>
    <dbReference type="NCBI Taxonomy" id="1109443"/>
    <lineage>
        <taxon>Eukaryota</taxon>
        <taxon>Fungi</taxon>
        <taxon>Dikarya</taxon>
        <taxon>Basidiomycota</taxon>
        <taxon>Agaricomycotina</taxon>
        <taxon>Agaricomycetes</taxon>
        <taxon>Sebacinales</taxon>
        <taxon>Serendipitaceae</taxon>
        <taxon>Serendipita</taxon>
    </lineage>
</organism>
<dbReference type="OMA" id="MHYSTIT"/>
<sequence>MDNVDTLSFVLLQSLDEDASALVSHSPATTLIRPQATCAYATDSILDLLGWDPKAEIVGRSFYDLVHPDEVLAAKNLHYEHIRDDMAATLTYLRLRHKTNNDYVLCALSRSVAYNCIVATIARADDDPGGARAAMAKGGRFVLTPGINTAVPPPNWNRNIPASAQTFRGSPSEYSVPIGSLPRPSMRVCILLDRFRSEAFMLHASNDMIIPPGSVLNHNLLNFIPAEADRIALLRAIHVVKNWSTHSENTADGIHGTCRFTINTPSYPNKLVDGILSATSDAVLLVLIPSA</sequence>
<name>G4TH42_SERID</name>
<dbReference type="InParanoid" id="G4TH42"/>
<dbReference type="Gene3D" id="3.30.450.20">
    <property type="entry name" value="PAS domain"/>
    <property type="match status" value="1"/>
</dbReference>
<dbReference type="InterPro" id="IPR000014">
    <property type="entry name" value="PAS"/>
</dbReference>
<dbReference type="OrthoDB" id="411251at2759"/>
<gene>
    <name evidence="2" type="ORF">PIIN_04582</name>
</gene>
<reference evidence="2 3" key="1">
    <citation type="journal article" date="2011" name="PLoS Pathog.">
        <title>Endophytic Life Strategies Decoded by Genome and Transcriptome Analyses of the Mutualistic Root Symbiont Piriformospora indica.</title>
        <authorList>
            <person name="Zuccaro A."/>
            <person name="Lahrmann U."/>
            <person name="Guldener U."/>
            <person name="Langen G."/>
            <person name="Pfiffi S."/>
            <person name="Biedenkopf D."/>
            <person name="Wong P."/>
            <person name="Samans B."/>
            <person name="Grimm C."/>
            <person name="Basiewicz M."/>
            <person name="Murat C."/>
            <person name="Martin F."/>
            <person name="Kogel K.H."/>
        </authorList>
    </citation>
    <scope>NUCLEOTIDE SEQUENCE [LARGE SCALE GENOMIC DNA]</scope>
    <source>
        <strain evidence="2 3">DSM 11827</strain>
    </source>
</reference>
<dbReference type="InterPro" id="IPR035965">
    <property type="entry name" value="PAS-like_dom_sf"/>
</dbReference>
<evidence type="ECO:0000313" key="2">
    <source>
        <dbReference type="EMBL" id="CCA70646.1"/>
    </source>
</evidence>
<proteinExistence type="predicted"/>